<dbReference type="GO" id="GO:0005886">
    <property type="term" value="C:plasma membrane"/>
    <property type="evidence" value="ECO:0007669"/>
    <property type="project" value="UniProtKB-SubCell"/>
</dbReference>
<evidence type="ECO:0000256" key="4">
    <source>
        <dbReference type="ARBA" id="ARBA00022729"/>
    </source>
</evidence>
<dbReference type="HOGENOM" id="CLU_038813_0_0_0"/>
<keyword evidence="10" id="KW-1185">Reference proteome</keyword>
<dbReference type="SUPFAM" id="SSF53822">
    <property type="entry name" value="Periplasmic binding protein-like I"/>
    <property type="match status" value="1"/>
</dbReference>
<evidence type="ECO:0000313" key="10">
    <source>
        <dbReference type="Proteomes" id="UP000000845"/>
    </source>
</evidence>
<dbReference type="Proteomes" id="UP000000845">
    <property type="component" value="Chromosome"/>
</dbReference>
<feature type="domain" description="ABC transporter substrate-binding protein PnrA-like" evidence="8">
    <location>
        <begin position="45"/>
        <end position="341"/>
    </location>
</feature>
<reference evidence="10" key="1">
    <citation type="submission" date="2009-09" db="EMBL/GenBank/DDBJ databases">
        <title>The complete chromosome of Sebaldella termitidis ATCC 33386.</title>
        <authorList>
            <consortium name="US DOE Joint Genome Institute (JGI-PGF)"/>
            <person name="Lucas S."/>
            <person name="Copeland A."/>
            <person name="Lapidus A."/>
            <person name="Glavina del Rio T."/>
            <person name="Dalin E."/>
            <person name="Tice H."/>
            <person name="Bruce D."/>
            <person name="Goodwin L."/>
            <person name="Pitluck S."/>
            <person name="Kyrpides N."/>
            <person name="Mavromatis K."/>
            <person name="Ivanova N."/>
            <person name="Mikhailova N."/>
            <person name="Sims D."/>
            <person name="Meincke L."/>
            <person name="Brettin T."/>
            <person name="Detter J.C."/>
            <person name="Han C."/>
            <person name="Larimer F."/>
            <person name="Land M."/>
            <person name="Hauser L."/>
            <person name="Markowitz V."/>
            <person name="Cheng J.F."/>
            <person name="Hugenholtz P."/>
            <person name="Woyke T."/>
            <person name="Wu D."/>
            <person name="Eisen J.A."/>
        </authorList>
    </citation>
    <scope>NUCLEOTIDE SEQUENCE [LARGE SCALE GENOMIC DNA]</scope>
    <source>
        <strain evidence="10">ATCC 33386 / NCTC 11300</strain>
    </source>
</reference>
<dbReference type="Gene3D" id="3.40.50.2300">
    <property type="match status" value="2"/>
</dbReference>
<dbReference type="KEGG" id="str:Sterm_1782"/>
<reference evidence="9 10" key="2">
    <citation type="journal article" date="2010" name="Stand. Genomic Sci.">
        <title>Complete genome sequence of Sebaldella termitidis type strain (NCTC 11300).</title>
        <authorList>
            <person name="Harmon-Smith M."/>
            <person name="Celia L."/>
            <person name="Chertkov O."/>
            <person name="Lapidus A."/>
            <person name="Copeland A."/>
            <person name="Glavina Del Rio T."/>
            <person name="Nolan M."/>
            <person name="Lucas S."/>
            <person name="Tice H."/>
            <person name="Cheng J.F."/>
            <person name="Han C."/>
            <person name="Detter J.C."/>
            <person name="Bruce D."/>
            <person name="Goodwin L."/>
            <person name="Pitluck S."/>
            <person name="Pati A."/>
            <person name="Liolios K."/>
            <person name="Ivanova N."/>
            <person name="Mavromatis K."/>
            <person name="Mikhailova N."/>
            <person name="Chen A."/>
            <person name="Palaniappan K."/>
            <person name="Land M."/>
            <person name="Hauser L."/>
            <person name="Chang Y.J."/>
            <person name="Jeffries C.D."/>
            <person name="Brettin T."/>
            <person name="Goker M."/>
            <person name="Beck B."/>
            <person name="Bristow J."/>
            <person name="Eisen J.A."/>
            <person name="Markowitz V."/>
            <person name="Hugenholtz P."/>
            <person name="Kyrpides N.C."/>
            <person name="Klenk H.P."/>
            <person name="Chen F."/>
        </authorList>
    </citation>
    <scope>NUCLEOTIDE SEQUENCE [LARGE SCALE GENOMIC DNA]</scope>
    <source>
        <strain evidence="10">ATCC 33386 / NCTC 11300</strain>
    </source>
</reference>
<keyword evidence="4 7" id="KW-0732">Signal</keyword>
<dbReference type="PANTHER" id="PTHR34296">
    <property type="entry name" value="TRANSCRIPTIONAL ACTIVATOR PROTEIN MED"/>
    <property type="match status" value="1"/>
</dbReference>
<keyword evidence="3" id="KW-1003">Cell membrane</keyword>
<evidence type="ECO:0000256" key="5">
    <source>
        <dbReference type="ARBA" id="ARBA00023136"/>
    </source>
</evidence>
<dbReference type="PROSITE" id="PS51257">
    <property type="entry name" value="PROKAR_LIPOPROTEIN"/>
    <property type="match status" value="1"/>
</dbReference>
<feature type="signal peptide" evidence="7">
    <location>
        <begin position="1"/>
        <end position="24"/>
    </location>
</feature>
<feature type="chain" id="PRO_5003019852" evidence="7">
    <location>
        <begin position="25"/>
        <end position="347"/>
    </location>
</feature>
<evidence type="ECO:0000256" key="1">
    <source>
        <dbReference type="ARBA" id="ARBA00004193"/>
    </source>
</evidence>
<keyword evidence="6 9" id="KW-0449">Lipoprotein</keyword>
<accession>D1AIQ6</accession>
<dbReference type="RefSeq" id="WP_012861236.1">
    <property type="nucleotide sequence ID" value="NC_013517.1"/>
</dbReference>
<sequence length="347" mass="37280">MKKILLFLTLSLLFLISCGKTDTAKDETGGETKTEASAEKSNVKVAIVYSVGGLGDHSFNDAAQRGLEKAKNELGIEYVGYEPKDPTSEAEGQLRTYAESGEYDLIIATGFMMKDALVTVAGEFPEQKFAITDERVPELSNVASLTFKEHEGSFLAGALAAMMTKTDTVGFIGGAEAPLIQKFEAGYQQGAKYVKPDIKVLAVYIGGTNAFHDPASAKSRTEAIVGQEADIVYHASGSSGQGMFQAAKDKGVFAIGVDSNQDDLFPGTILTSMLKKVDVAVYDLVKNVKEDKFEGKVYEFGVKEGGVGLTDFEFTKDKIGEENIKKLEEIKEKIASGEIVVSPTVSK</sequence>
<dbReference type="PANTHER" id="PTHR34296:SF2">
    <property type="entry name" value="ABC TRANSPORTER GUANOSINE-BINDING PROTEIN NUPN"/>
    <property type="match status" value="1"/>
</dbReference>
<comment type="similarity">
    <text evidence="2">Belongs to the BMP lipoprotein family.</text>
</comment>
<evidence type="ECO:0000256" key="2">
    <source>
        <dbReference type="ARBA" id="ARBA00008610"/>
    </source>
</evidence>
<evidence type="ECO:0000256" key="6">
    <source>
        <dbReference type="ARBA" id="ARBA00023288"/>
    </source>
</evidence>
<proteinExistence type="inferred from homology"/>
<protein>
    <submittedName>
        <fullName evidence="9">Basic membrane lipoprotein</fullName>
    </submittedName>
</protein>
<dbReference type="InterPro" id="IPR003760">
    <property type="entry name" value="PnrA-like"/>
</dbReference>
<dbReference type="eggNOG" id="COG1744">
    <property type="taxonomic scope" value="Bacteria"/>
</dbReference>
<dbReference type="AlphaFoldDB" id="D1AIQ6"/>
<keyword evidence="5" id="KW-0472">Membrane</keyword>
<evidence type="ECO:0000256" key="3">
    <source>
        <dbReference type="ARBA" id="ARBA00022475"/>
    </source>
</evidence>
<name>D1AIQ6_SEBTE</name>
<dbReference type="InterPro" id="IPR050957">
    <property type="entry name" value="BMP_lipoprotein"/>
</dbReference>
<dbReference type="STRING" id="526218.Sterm_1782"/>
<dbReference type="EMBL" id="CP001739">
    <property type="protein sequence ID" value="ACZ08640.1"/>
    <property type="molecule type" value="Genomic_DNA"/>
</dbReference>
<organism evidence="9 10">
    <name type="scientific">Sebaldella termitidis (strain ATCC 33386 / NCTC 11300)</name>
    <dbReference type="NCBI Taxonomy" id="526218"/>
    <lineage>
        <taxon>Bacteria</taxon>
        <taxon>Fusobacteriati</taxon>
        <taxon>Fusobacteriota</taxon>
        <taxon>Fusobacteriia</taxon>
        <taxon>Fusobacteriales</taxon>
        <taxon>Leptotrichiaceae</taxon>
        <taxon>Sebaldella</taxon>
    </lineage>
</organism>
<evidence type="ECO:0000259" key="8">
    <source>
        <dbReference type="Pfam" id="PF02608"/>
    </source>
</evidence>
<dbReference type="CDD" id="cd06354">
    <property type="entry name" value="PBP1_PrnA-like"/>
    <property type="match status" value="1"/>
</dbReference>
<dbReference type="InterPro" id="IPR028082">
    <property type="entry name" value="Peripla_BP_I"/>
</dbReference>
<comment type="subcellular location">
    <subcellularLocation>
        <location evidence="1">Cell membrane</location>
        <topology evidence="1">Lipid-anchor</topology>
    </subcellularLocation>
</comment>
<gene>
    <name evidence="9" type="ordered locus">Sterm_1782</name>
</gene>
<evidence type="ECO:0000313" key="9">
    <source>
        <dbReference type="EMBL" id="ACZ08640.1"/>
    </source>
</evidence>
<dbReference type="Pfam" id="PF02608">
    <property type="entry name" value="Bmp"/>
    <property type="match status" value="1"/>
</dbReference>
<evidence type="ECO:0000256" key="7">
    <source>
        <dbReference type="SAM" id="SignalP"/>
    </source>
</evidence>